<dbReference type="Pfam" id="PF07690">
    <property type="entry name" value="MFS_1"/>
    <property type="match status" value="1"/>
</dbReference>
<reference evidence="9 10" key="1">
    <citation type="submission" date="2019-10" db="EMBL/GenBank/DDBJ databases">
        <title>New genus of Silvanigrellaceae.</title>
        <authorList>
            <person name="Pitt A."/>
            <person name="Hahn M.W."/>
        </authorList>
    </citation>
    <scope>NUCLEOTIDE SEQUENCE [LARGE SCALE GENOMIC DNA]</scope>
    <source>
        <strain evidence="9 10">33A1-SZDP</strain>
    </source>
</reference>
<comment type="subcellular location">
    <subcellularLocation>
        <location evidence="1">Cell membrane</location>
        <topology evidence="1">Multi-pass membrane protein</topology>
    </subcellularLocation>
</comment>
<feature type="domain" description="Major facilitator superfamily (MFS) profile" evidence="8">
    <location>
        <begin position="27"/>
        <end position="397"/>
    </location>
</feature>
<dbReference type="PROSITE" id="PS50850">
    <property type="entry name" value="MFS"/>
    <property type="match status" value="1"/>
</dbReference>
<evidence type="ECO:0000256" key="2">
    <source>
        <dbReference type="ARBA" id="ARBA00022448"/>
    </source>
</evidence>
<evidence type="ECO:0000259" key="8">
    <source>
        <dbReference type="PROSITE" id="PS50850"/>
    </source>
</evidence>
<dbReference type="EMBL" id="WFLN01000009">
    <property type="protein sequence ID" value="KAB8028587.1"/>
    <property type="molecule type" value="Genomic_DNA"/>
</dbReference>
<dbReference type="PANTHER" id="PTHR23521">
    <property type="entry name" value="TRANSPORTER MFS SUPERFAMILY"/>
    <property type="match status" value="1"/>
</dbReference>
<evidence type="ECO:0000256" key="3">
    <source>
        <dbReference type="ARBA" id="ARBA00022475"/>
    </source>
</evidence>
<dbReference type="InterPro" id="IPR047200">
    <property type="entry name" value="MFS_YcaD-like"/>
</dbReference>
<evidence type="ECO:0000256" key="4">
    <source>
        <dbReference type="ARBA" id="ARBA00022692"/>
    </source>
</evidence>
<dbReference type="GO" id="GO:0022857">
    <property type="term" value="F:transmembrane transporter activity"/>
    <property type="evidence" value="ECO:0007669"/>
    <property type="project" value="InterPro"/>
</dbReference>
<evidence type="ECO:0000256" key="6">
    <source>
        <dbReference type="ARBA" id="ARBA00023136"/>
    </source>
</evidence>
<feature type="transmembrane region" description="Helical" evidence="7">
    <location>
        <begin position="373"/>
        <end position="392"/>
    </location>
</feature>
<dbReference type="InterPro" id="IPR011701">
    <property type="entry name" value="MFS"/>
</dbReference>
<keyword evidence="2" id="KW-0813">Transport</keyword>
<gene>
    <name evidence="9" type="ORF">GCL57_12780</name>
</gene>
<proteinExistence type="predicted"/>
<feature type="transmembrane region" description="Helical" evidence="7">
    <location>
        <begin position="61"/>
        <end position="81"/>
    </location>
</feature>
<evidence type="ECO:0000256" key="7">
    <source>
        <dbReference type="SAM" id="Phobius"/>
    </source>
</evidence>
<comment type="caution">
    <text evidence="9">The sequence shown here is derived from an EMBL/GenBank/DDBJ whole genome shotgun (WGS) entry which is preliminary data.</text>
</comment>
<evidence type="ECO:0000313" key="10">
    <source>
        <dbReference type="Proteomes" id="UP000442694"/>
    </source>
</evidence>
<feature type="transmembrane region" description="Helical" evidence="7">
    <location>
        <begin position="26"/>
        <end position="49"/>
    </location>
</feature>
<dbReference type="InterPro" id="IPR020846">
    <property type="entry name" value="MFS_dom"/>
</dbReference>
<dbReference type="SUPFAM" id="SSF103473">
    <property type="entry name" value="MFS general substrate transporter"/>
    <property type="match status" value="1"/>
</dbReference>
<dbReference type="GO" id="GO:0005886">
    <property type="term" value="C:plasma membrane"/>
    <property type="evidence" value="ECO:0007669"/>
    <property type="project" value="UniProtKB-SubCell"/>
</dbReference>
<feature type="transmembrane region" description="Helical" evidence="7">
    <location>
        <begin position="216"/>
        <end position="233"/>
    </location>
</feature>
<feature type="transmembrane region" description="Helical" evidence="7">
    <location>
        <begin position="151"/>
        <end position="172"/>
    </location>
</feature>
<organism evidence="9 10">
    <name type="scientific">Fluviispira multicolorata</name>
    <dbReference type="NCBI Taxonomy" id="2654512"/>
    <lineage>
        <taxon>Bacteria</taxon>
        <taxon>Pseudomonadati</taxon>
        <taxon>Bdellovibrionota</taxon>
        <taxon>Oligoflexia</taxon>
        <taxon>Silvanigrellales</taxon>
        <taxon>Silvanigrellaceae</taxon>
        <taxon>Fluviispira</taxon>
    </lineage>
</organism>
<dbReference type="AlphaFoldDB" id="A0A833JBM5"/>
<evidence type="ECO:0000313" key="9">
    <source>
        <dbReference type="EMBL" id="KAB8028587.1"/>
    </source>
</evidence>
<feature type="transmembrane region" description="Helical" evidence="7">
    <location>
        <begin position="310"/>
        <end position="332"/>
    </location>
</feature>
<dbReference type="Gene3D" id="1.20.1250.20">
    <property type="entry name" value="MFS general substrate transporter like domains"/>
    <property type="match status" value="2"/>
</dbReference>
<feature type="transmembrane region" description="Helical" evidence="7">
    <location>
        <begin position="115"/>
        <end position="139"/>
    </location>
</feature>
<feature type="transmembrane region" description="Helical" evidence="7">
    <location>
        <begin position="344"/>
        <end position="367"/>
    </location>
</feature>
<keyword evidence="6 7" id="KW-0472">Membrane</keyword>
<feature type="transmembrane region" description="Helical" evidence="7">
    <location>
        <begin position="284"/>
        <end position="304"/>
    </location>
</feature>
<evidence type="ECO:0000256" key="5">
    <source>
        <dbReference type="ARBA" id="ARBA00022989"/>
    </source>
</evidence>
<protein>
    <submittedName>
        <fullName evidence="9">MFS transporter</fullName>
    </submittedName>
</protein>
<keyword evidence="10" id="KW-1185">Reference proteome</keyword>
<dbReference type="CDD" id="cd17477">
    <property type="entry name" value="MFS_YcaD_like"/>
    <property type="match status" value="1"/>
</dbReference>
<feature type="transmembrane region" description="Helical" evidence="7">
    <location>
        <begin position="88"/>
        <end position="109"/>
    </location>
</feature>
<dbReference type="Proteomes" id="UP000442694">
    <property type="component" value="Unassembled WGS sequence"/>
</dbReference>
<accession>A0A833JBM5</accession>
<dbReference type="PANTHER" id="PTHR23521:SF2">
    <property type="entry name" value="TRANSPORTER MFS SUPERFAMILY"/>
    <property type="match status" value="1"/>
</dbReference>
<keyword evidence="4 7" id="KW-0812">Transmembrane</keyword>
<sequence>MYRRNFMGSIEGSSHINYSIKSINKVGIIAALSCVAITGIGFGLSLPLLSFVMKELGYSSFIIGLNTTMPAIAAFALSPLFLKFMEKFGLKSFLSFAIIVAIFCFYGFFFTQNIFLWFVLRFVFGACLDGIFVASETWIGELSPDHLRGRIMGIFSSCLSIGYFLGAGVLVFTGSRGVLPFIAGSLFLLIVFVPIFLARKQIPNIKSEEQTSIKPIILSTPIAMGAAIVYGYMETTAFNLLPLYGIYNGLSEQLSVSLLVVVGVGQACLQFFVGAIADKYGARISLIICTLIGIFGAIGIGFFINTPFVLYPILFFWGACISGFYTLALIIVGKKYKGSSLAGANTAVVAMFGVGSLIGPPLAGFGMKTSENYGFVIAMLVPVLIYIIPLVLRKNNL</sequence>
<dbReference type="InterPro" id="IPR036259">
    <property type="entry name" value="MFS_trans_sf"/>
</dbReference>
<feature type="transmembrane region" description="Helical" evidence="7">
    <location>
        <begin position="178"/>
        <end position="196"/>
    </location>
</feature>
<feature type="transmembrane region" description="Helical" evidence="7">
    <location>
        <begin position="253"/>
        <end position="277"/>
    </location>
</feature>
<keyword evidence="3" id="KW-1003">Cell membrane</keyword>
<evidence type="ECO:0000256" key="1">
    <source>
        <dbReference type="ARBA" id="ARBA00004651"/>
    </source>
</evidence>
<name>A0A833JBM5_9BACT</name>
<keyword evidence="5 7" id="KW-1133">Transmembrane helix</keyword>